<dbReference type="Proteomes" id="UP001652700">
    <property type="component" value="Unplaced"/>
</dbReference>
<name>A0A6P7F6R0_DIAVI</name>
<dbReference type="Pfam" id="PF26644">
    <property type="entry name" value="CCC"/>
    <property type="match status" value="1"/>
</dbReference>
<dbReference type="EnsemblMetazoa" id="XM_028273329.1">
    <property type="protein sequence ID" value="XP_028129130.1"/>
    <property type="gene ID" value="LOC114325301"/>
</dbReference>
<dbReference type="OrthoDB" id="6610578at2759"/>
<evidence type="ECO:0000256" key="1">
    <source>
        <dbReference type="SAM" id="SignalP"/>
    </source>
</evidence>
<proteinExistence type="predicted"/>
<reference evidence="5 6" key="1">
    <citation type="submission" date="2025-04" db="UniProtKB">
        <authorList>
            <consortium name="RefSeq"/>
        </authorList>
    </citation>
    <scope>IDENTIFICATION</scope>
    <source>
        <tissue evidence="5 6">Whole insect</tissue>
    </source>
</reference>
<dbReference type="RefSeq" id="XP_028129130.1">
    <property type="nucleotide sequence ID" value="XM_028273329.1"/>
</dbReference>
<evidence type="ECO:0000313" key="5">
    <source>
        <dbReference type="RefSeq" id="XP_028129129.1"/>
    </source>
</evidence>
<evidence type="ECO:0000313" key="3">
    <source>
        <dbReference type="EnsemblMetazoa" id="XP_028129129.1"/>
    </source>
</evidence>
<protein>
    <submittedName>
        <fullName evidence="5 6">Uncharacterized protein LOC114325301</fullName>
    </submittedName>
</protein>
<gene>
    <name evidence="5 6" type="primary">LOC114325301</name>
</gene>
<reference evidence="3" key="2">
    <citation type="submission" date="2025-05" db="UniProtKB">
        <authorList>
            <consortium name="EnsemblMetazoa"/>
        </authorList>
    </citation>
    <scope>IDENTIFICATION</scope>
</reference>
<dbReference type="AlphaFoldDB" id="A0A6P7F6R0"/>
<evidence type="ECO:0000259" key="2">
    <source>
        <dbReference type="Pfam" id="PF26644"/>
    </source>
</evidence>
<keyword evidence="1" id="KW-0732">Signal</keyword>
<dbReference type="GeneID" id="114325301"/>
<dbReference type="EnsemblMetazoa" id="XM_028273328.2">
    <property type="protein sequence ID" value="XP_028129129.1"/>
    <property type="gene ID" value="LOC114325301"/>
</dbReference>
<feature type="domain" description="CCC" evidence="2">
    <location>
        <begin position="36"/>
        <end position="136"/>
    </location>
</feature>
<feature type="chain" id="PRO_5044650910" evidence="1">
    <location>
        <begin position="21"/>
        <end position="165"/>
    </location>
</feature>
<accession>A0A6P7F6R0</accession>
<evidence type="ECO:0000313" key="6">
    <source>
        <dbReference type="RefSeq" id="XP_028129130.1"/>
    </source>
</evidence>
<organism evidence="6">
    <name type="scientific">Diabrotica virgifera virgifera</name>
    <name type="common">western corn rootworm</name>
    <dbReference type="NCBI Taxonomy" id="50390"/>
    <lineage>
        <taxon>Eukaryota</taxon>
        <taxon>Metazoa</taxon>
        <taxon>Ecdysozoa</taxon>
        <taxon>Arthropoda</taxon>
        <taxon>Hexapoda</taxon>
        <taxon>Insecta</taxon>
        <taxon>Pterygota</taxon>
        <taxon>Neoptera</taxon>
        <taxon>Endopterygota</taxon>
        <taxon>Coleoptera</taxon>
        <taxon>Polyphaga</taxon>
        <taxon>Cucujiformia</taxon>
        <taxon>Chrysomeloidea</taxon>
        <taxon>Chrysomelidae</taxon>
        <taxon>Galerucinae</taxon>
        <taxon>Diabroticina</taxon>
        <taxon>Diabroticites</taxon>
        <taxon>Diabrotica</taxon>
    </lineage>
</organism>
<sequence>MDMFVGTTLVILLLIKNGISTPVVEYDKMSKYEEYIVEHEISSGQARNSVLSIDLKSIVIPPGCQKCNAEEKRYCLGADLIRDHCCCDKRHHEFFPYIPHTCYLGSQLCSTVARDCTEYLRLRTCCCQLIVAEKWKTKSGAETVTEAKMKIAAYFLFVILKMYFI</sequence>
<evidence type="ECO:0000313" key="4">
    <source>
        <dbReference type="Proteomes" id="UP001652700"/>
    </source>
</evidence>
<dbReference type="InterPro" id="IPR058250">
    <property type="entry name" value="CCC"/>
</dbReference>
<dbReference type="KEGG" id="dvv:114325301"/>
<feature type="signal peptide" evidence="1">
    <location>
        <begin position="1"/>
        <end position="20"/>
    </location>
</feature>
<dbReference type="RefSeq" id="XP_028129129.1">
    <property type="nucleotide sequence ID" value="XM_028273328.1"/>
</dbReference>
<keyword evidence="4" id="KW-1185">Reference proteome</keyword>